<dbReference type="InterPro" id="IPR027120">
    <property type="entry name" value="Smc2_ABC"/>
</dbReference>
<dbReference type="FunFam" id="3.40.50.300:FF:000385">
    <property type="entry name" value="Structural maintenance of chromosomes 2"/>
    <property type="match status" value="1"/>
</dbReference>
<dbReference type="SUPFAM" id="SSF75553">
    <property type="entry name" value="Smc hinge domain"/>
    <property type="match status" value="1"/>
</dbReference>
<dbReference type="GO" id="GO:0016887">
    <property type="term" value="F:ATP hydrolysis activity"/>
    <property type="evidence" value="ECO:0007669"/>
    <property type="project" value="InterPro"/>
</dbReference>
<keyword evidence="7 12" id="KW-0175">Coiled coil</keyword>
<keyword evidence="6" id="KW-0067">ATP-binding</keyword>
<dbReference type="GO" id="GO:0051301">
    <property type="term" value="P:cell division"/>
    <property type="evidence" value="ECO:0007669"/>
    <property type="project" value="UniProtKB-KW"/>
</dbReference>
<dbReference type="Gene3D" id="3.30.70.1620">
    <property type="match status" value="1"/>
</dbReference>
<evidence type="ECO:0000256" key="3">
    <source>
        <dbReference type="ARBA" id="ARBA00022618"/>
    </source>
</evidence>
<comment type="subcellular location">
    <subcellularLocation>
        <location evidence="1 11">Nucleus</location>
    </subcellularLocation>
</comment>
<keyword evidence="5" id="KW-0498">Mitosis</keyword>
<evidence type="ECO:0000256" key="11">
    <source>
        <dbReference type="PIRNR" id="PIRNR005719"/>
    </source>
</evidence>
<dbReference type="InterPro" id="IPR010935">
    <property type="entry name" value="SMC_hinge"/>
</dbReference>
<dbReference type="FunFam" id="3.40.50.300:FF:000278">
    <property type="entry name" value="Structural maintenance of chromosomes 2"/>
    <property type="match status" value="1"/>
</dbReference>
<proteinExistence type="inferred from homology"/>
<dbReference type="AlphaFoldDB" id="A0A0A2VT73"/>
<dbReference type="Gene3D" id="1.20.1060.20">
    <property type="match status" value="1"/>
</dbReference>
<protein>
    <recommendedName>
        <fullName evidence="11">Structural maintenance of chromosomes protein</fullName>
    </recommendedName>
</protein>
<feature type="coiled-coil region" evidence="12">
    <location>
        <begin position="438"/>
        <end position="503"/>
    </location>
</feature>
<feature type="coiled-coil region" evidence="12">
    <location>
        <begin position="267"/>
        <end position="353"/>
    </location>
</feature>
<comment type="caution">
    <text evidence="14">The sequence shown here is derived from an EMBL/GenBank/DDBJ whole genome shotgun (WGS) entry which is preliminary data.</text>
</comment>
<dbReference type="eggNOG" id="KOG0933">
    <property type="taxonomic scope" value="Eukaryota"/>
</dbReference>
<evidence type="ECO:0000256" key="5">
    <source>
        <dbReference type="ARBA" id="ARBA00022776"/>
    </source>
</evidence>
<dbReference type="FunFam" id="1.20.1060.20:FF:000005">
    <property type="entry name" value="Structural maintenance of chromosomes 2"/>
    <property type="match status" value="1"/>
</dbReference>
<dbReference type="CDD" id="cd03273">
    <property type="entry name" value="ABC_SMC2_euk"/>
    <property type="match status" value="1"/>
</dbReference>
<keyword evidence="4" id="KW-0547">Nucleotide-binding</keyword>
<accession>A0A0A2VT73</accession>
<dbReference type="PANTHER" id="PTHR43977">
    <property type="entry name" value="STRUCTURAL MAINTENANCE OF CHROMOSOMES PROTEIN 3"/>
    <property type="match status" value="1"/>
</dbReference>
<evidence type="ECO:0000256" key="12">
    <source>
        <dbReference type="SAM" id="Coils"/>
    </source>
</evidence>
<dbReference type="PIRSF" id="PIRSF005719">
    <property type="entry name" value="SMC"/>
    <property type="match status" value="1"/>
</dbReference>
<gene>
    <name evidence="14" type="ORF">BBAD15_g3809</name>
</gene>
<reference evidence="14 15" key="1">
    <citation type="submission" date="2012-10" db="EMBL/GenBank/DDBJ databases">
        <title>Genome sequencing and analysis of entomopathogenic fungi Beauveria bassiana D1-5.</title>
        <authorList>
            <person name="Li Q."/>
            <person name="Wang L."/>
            <person name="Zhang Z."/>
            <person name="Wang Q."/>
            <person name="Ren J."/>
            <person name="Wang M."/>
            <person name="Xu W."/>
            <person name="Wang J."/>
            <person name="Lu Y."/>
            <person name="Du Q."/>
            <person name="Sun Z."/>
        </authorList>
    </citation>
    <scope>NUCLEOTIDE SEQUENCE [LARGE SCALE GENOMIC DNA]</scope>
    <source>
        <strain evidence="14 15">D1-5</strain>
    </source>
</reference>
<dbReference type="GO" id="GO:0007076">
    <property type="term" value="P:mitotic chromosome condensation"/>
    <property type="evidence" value="ECO:0007669"/>
    <property type="project" value="UniProtKB-ARBA"/>
</dbReference>
<evidence type="ECO:0000256" key="1">
    <source>
        <dbReference type="ARBA" id="ARBA00004123"/>
    </source>
</evidence>
<sequence length="1180" mass="132477">MRVIEVVIDGFKSYAVRTVISGWDESFNSITGLNGSGKSNILDAICFVLGITNMTTVRAQNLQDLIYKRGQAGVTKASVTIVFDNRDTKKSPIGFEEYASISVTRQIVLGGTSKYLINGHRAQQQTVQNLFQSVQLNINNPNFLIMQGRITKVLNMKAVEILAMIEEAAGTRMFEDRRDKALKTMAKKEVKLQELRELLKDEIEPKLEKLRTEKRAFLDYQQTQNDLERLTRVVVAYDYVKCQEKLRQTAADLEGKKQRHIGLGESAKRLRSELSHLEEDVKKIQAQRDKEAKKGSKAQALEEKVKKHANELVRLATIMDLKSSSLAEEKEKKLALEKTVAELESTLEEKTSTFNTAKAHCDAEKEGLAKQAEEVESKEELLQTLQTGVASKDGQENGYQGQLQDAKSRANAAATAQEQSKIKIAHLQSRVTEEEPRAKKAREQNADLLRDLDGLKAQEQRLEKELSKLGFEPGQEEQMYEQQSTLQQTIRGLRQESDKLKRKVANFDFNYADPVPNFDRSKVKGLVAQLFTLDKNHIKAGTALEICAGGRLYNVVVDSEVTGTQLLQKGKLRKRVTIIPLNKISAFKASAQTIATAQNIAPGKVDLALSLVGYDDEVSSAMEYVFGNTLVCEDAETAKRVTFDPSVKMRSITLEGDSYDPSGTLSGGSAPTSSGVLVTLQQLNSLTRELNETESSLKQLQSRMAKEKSKLDQARRIKQDLDLKRHEIKLGEEQISGNSSSSIIQEVENMKTTIAELKESIVEAKARQAEANADVKRIEKDMKDFDNNKDGKLIELQKSVDRLRADLQKNTGAVKALQKRLQGAQLDLEQVNTDLTASREQLQEVGYNIKTQENDMQEVSKQQDQLKKTHESMQADLDDERAKLNQFDDELRALDEATRSKNARIAEEGLEMQKLGHQIEKFNKEQQTAAENVSRLEADHDWIHDEQDKFGRGGTPYDFKGQNIAECKSTLRNLTERSQGMKKKINPKVMNMIDSVEKKEVSLKNMIKTVIRDKRKIEETIFSLDDYKKKALRETWEKVNGDFGQIFSELLPGGSFAKLDPPEGKTIGDGLEVKVCLGKVWKQSLTELSGGQRSLVALSLIMALLQFKPAPMYILDEVDAALDLSHTQNIGRLIKTRFKGSQFIVVSLKDGMFQNANRIFRTRFSEGTSMVQALTPADLK</sequence>
<dbReference type="SUPFAM" id="SSF52540">
    <property type="entry name" value="P-loop containing nucleoside triphosphate hydrolases"/>
    <property type="match status" value="1"/>
</dbReference>
<dbReference type="InterPro" id="IPR003395">
    <property type="entry name" value="RecF/RecN/SMC_N"/>
</dbReference>
<evidence type="ECO:0000256" key="2">
    <source>
        <dbReference type="ARBA" id="ARBA00005231"/>
    </source>
</evidence>
<dbReference type="HOGENOM" id="CLU_001042_9_0_1"/>
<organism evidence="14 15">
    <name type="scientific">Beauveria bassiana D1-5</name>
    <dbReference type="NCBI Taxonomy" id="1245745"/>
    <lineage>
        <taxon>Eukaryota</taxon>
        <taxon>Fungi</taxon>
        <taxon>Dikarya</taxon>
        <taxon>Ascomycota</taxon>
        <taxon>Pezizomycotina</taxon>
        <taxon>Sordariomycetes</taxon>
        <taxon>Hypocreomycetidae</taxon>
        <taxon>Hypocreales</taxon>
        <taxon>Cordycipitaceae</taxon>
        <taxon>Beauveria</taxon>
    </lineage>
</organism>
<evidence type="ECO:0000256" key="8">
    <source>
        <dbReference type="ARBA" id="ARBA00023067"/>
    </source>
</evidence>
<name>A0A0A2VT73_BEABA</name>
<dbReference type="InterPro" id="IPR027417">
    <property type="entry name" value="P-loop_NTPase"/>
</dbReference>
<evidence type="ECO:0000256" key="7">
    <source>
        <dbReference type="ARBA" id="ARBA00023054"/>
    </source>
</evidence>
<evidence type="ECO:0000256" key="6">
    <source>
        <dbReference type="ARBA" id="ARBA00022840"/>
    </source>
</evidence>
<dbReference type="GO" id="GO:0000796">
    <property type="term" value="C:condensin complex"/>
    <property type="evidence" value="ECO:0007669"/>
    <property type="project" value="UniProtKB-ARBA"/>
</dbReference>
<dbReference type="STRING" id="1245745.A0A0A2VT73"/>
<evidence type="ECO:0000313" key="15">
    <source>
        <dbReference type="Proteomes" id="UP000030106"/>
    </source>
</evidence>
<dbReference type="InterPro" id="IPR024704">
    <property type="entry name" value="SMC"/>
</dbReference>
<dbReference type="Pfam" id="PF06470">
    <property type="entry name" value="SMC_hinge"/>
    <property type="match status" value="1"/>
</dbReference>
<dbReference type="Proteomes" id="UP000030106">
    <property type="component" value="Unassembled WGS sequence"/>
</dbReference>
<dbReference type="Pfam" id="PF02463">
    <property type="entry name" value="SMC_N"/>
    <property type="match status" value="1"/>
</dbReference>
<dbReference type="OrthoDB" id="10255539at2759"/>
<dbReference type="SMART" id="SM00968">
    <property type="entry name" value="SMC_hinge"/>
    <property type="match status" value="1"/>
</dbReference>
<feature type="coiled-coil region" evidence="12">
    <location>
        <begin position="683"/>
        <end position="939"/>
    </location>
</feature>
<dbReference type="InterPro" id="IPR036277">
    <property type="entry name" value="SMC_hinge_sf"/>
</dbReference>
<dbReference type="GO" id="GO:0031981">
    <property type="term" value="C:nuclear lumen"/>
    <property type="evidence" value="ECO:0007669"/>
    <property type="project" value="UniProtKB-ARBA"/>
</dbReference>
<feature type="domain" description="SMC hinge" evidence="13">
    <location>
        <begin position="521"/>
        <end position="642"/>
    </location>
</feature>
<keyword evidence="3" id="KW-0132">Cell division</keyword>
<evidence type="ECO:0000256" key="4">
    <source>
        <dbReference type="ARBA" id="ARBA00022741"/>
    </source>
</evidence>
<evidence type="ECO:0000256" key="9">
    <source>
        <dbReference type="ARBA" id="ARBA00023242"/>
    </source>
</evidence>
<evidence type="ECO:0000259" key="13">
    <source>
        <dbReference type="SMART" id="SM00968"/>
    </source>
</evidence>
<keyword evidence="8" id="KW-0226">DNA condensation</keyword>
<keyword evidence="10" id="KW-0131">Cell cycle</keyword>
<dbReference type="Gene3D" id="3.40.50.300">
    <property type="entry name" value="P-loop containing nucleotide triphosphate hydrolases"/>
    <property type="match status" value="2"/>
</dbReference>
<evidence type="ECO:0000256" key="10">
    <source>
        <dbReference type="ARBA" id="ARBA00023306"/>
    </source>
</evidence>
<dbReference type="EMBL" id="ANFO01000273">
    <property type="protein sequence ID" value="KGQ10813.1"/>
    <property type="molecule type" value="Genomic_DNA"/>
</dbReference>
<keyword evidence="9 11" id="KW-0539">Nucleus</keyword>
<dbReference type="GO" id="GO:0005524">
    <property type="term" value="F:ATP binding"/>
    <property type="evidence" value="ECO:0007669"/>
    <property type="project" value="UniProtKB-KW"/>
</dbReference>
<evidence type="ECO:0000313" key="14">
    <source>
        <dbReference type="EMBL" id="KGQ10813.1"/>
    </source>
</evidence>
<comment type="similarity">
    <text evidence="2">Belongs to the SMC family. SMC2 subfamily.</text>
</comment>
<dbReference type="GO" id="GO:0000793">
    <property type="term" value="C:condensed chromosome"/>
    <property type="evidence" value="ECO:0007669"/>
    <property type="project" value="UniProtKB-ARBA"/>
</dbReference>